<reference evidence="2" key="2">
    <citation type="submission" date="2020-09" db="EMBL/GenBank/DDBJ databases">
        <authorList>
            <person name="Sun Q."/>
            <person name="Zhou Y."/>
        </authorList>
    </citation>
    <scope>NUCLEOTIDE SEQUENCE</scope>
    <source>
        <strain evidence="2">CGMCC 4.7368</strain>
    </source>
</reference>
<keyword evidence="1" id="KW-1133">Transmembrane helix</keyword>
<comment type="caution">
    <text evidence="2">The sequence shown here is derived from an EMBL/GenBank/DDBJ whole genome shotgun (WGS) entry which is preliminary data.</text>
</comment>
<keyword evidence="1" id="KW-0812">Transmembrane</keyword>
<accession>A0A917Z1G1</accession>
<name>A0A917Z1G1_9ACTN</name>
<sequence length="495" mass="53612">MRRSPRLSAAERRLWDAFPTGEFVEFAPVKSSVGRPAGANAPTDGDTWGPERTVRAQVITSLLLGARDPEAGAVPAIRLRGARITGPLTILGGNVEHELVLSGCHLDEPVQLTGTMTRTIRLTDCSLPGFSGGGMRVAGHLSLSGSNITGTVRIARAQFESGLWLTGTKVTGDDEWALYAGSMVVEAGANMKNADFTGGVRLVGARLNGDLIFEGATLRNPGKNALTADNMVVEDTMQCTRGFTALGCLRLRGARIGSTFELRGVVRSPDTSYAVHASHMEAREFHLAPAEPIEGVVSLAHSRFGTLQDDPDTWPDKLRLNGLTYDRLRGSGVARRIGWAGRDPEGFRPQPYEQLAAWYLRDGNDALARRAQLAKLRARRRTQGRGRRLWGWLLDATVGYGYRPWLAGVWFGILLLTGTAAFALNPPRALKPDESPVFDSFAYTFDLLLPLPAFGQRELFDPAGWTQGLAYGLVVSGWILATALIAGATRVLRPQ</sequence>
<proteinExistence type="predicted"/>
<protein>
    <submittedName>
        <fullName evidence="2">Oxidoreductase</fullName>
    </submittedName>
</protein>
<dbReference type="RefSeq" id="WP_189125028.1">
    <property type="nucleotide sequence ID" value="NZ_BMNH01000008.1"/>
</dbReference>
<evidence type="ECO:0000256" key="1">
    <source>
        <dbReference type="SAM" id="Phobius"/>
    </source>
</evidence>
<reference evidence="2" key="1">
    <citation type="journal article" date="2014" name="Int. J. Syst. Evol. Microbiol.">
        <title>Complete genome sequence of Corynebacterium casei LMG S-19264T (=DSM 44701T), isolated from a smear-ripened cheese.</title>
        <authorList>
            <consortium name="US DOE Joint Genome Institute (JGI-PGF)"/>
            <person name="Walter F."/>
            <person name="Albersmeier A."/>
            <person name="Kalinowski J."/>
            <person name="Ruckert C."/>
        </authorList>
    </citation>
    <scope>NUCLEOTIDE SEQUENCE</scope>
    <source>
        <strain evidence="2">CGMCC 4.7368</strain>
    </source>
</reference>
<dbReference type="Proteomes" id="UP000646523">
    <property type="component" value="Unassembled WGS sequence"/>
</dbReference>
<dbReference type="Gene3D" id="2.160.20.80">
    <property type="entry name" value="E3 ubiquitin-protein ligase SopA"/>
    <property type="match status" value="1"/>
</dbReference>
<keyword evidence="1" id="KW-0472">Membrane</keyword>
<gene>
    <name evidence="2" type="ORF">GCM10012289_33620</name>
</gene>
<feature type="transmembrane region" description="Helical" evidence="1">
    <location>
        <begin position="469"/>
        <end position="492"/>
    </location>
</feature>
<dbReference type="EMBL" id="BMNH01000008">
    <property type="protein sequence ID" value="GGO70358.1"/>
    <property type="molecule type" value="Genomic_DNA"/>
</dbReference>
<feature type="transmembrane region" description="Helical" evidence="1">
    <location>
        <begin position="405"/>
        <end position="424"/>
    </location>
</feature>
<organism evidence="2 3">
    <name type="scientific">Nonomuraea cavernae</name>
    <dbReference type="NCBI Taxonomy" id="2045107"/>
    <lineage>
        <taxon>Bacteria</taxon>
        <taxon>Bacillati</taxon>
        <taxon>Actinomycetota</taxon>
        <taxon>Actinomycetes</taxon>
        <taxon>Streptosporangiales</taxon>
        <taxon>Streptosporangiaceae</taxon>
        <taxon>Nonomuraea</taxon>
    </lineage>
</organism>
<keyword evidence="3" id="KW-1185">Reference proteome</keyword>
<evidence type="ECO:0000313" key="3">
    <source>
        <dbReference type="Proteomes" id="UP000646523"/>
    </source>
</evidence>
<evidence type="ECO:0000313" key="2">
    <source>
        <dbReference type="EMBL" id="GGO70358.1"/>
    </source>
</evidence>
<dbReference type="AlphaFoldDB" id="A0A917Z1G1"/>